<keyword evidence="3" id="KW-1185">Reference proteome</keyword>
<accession>A0ABX7SM42</accession>
<feature type="compositionally biased region" description="Basic and acidic residues" evidence="1">
    <location>
        <begin position="295"/>
        <end position="305"/>
    </location>
</feature>
<proteinExistence type="predicted"/>
<evidence type="ECO:0000313" key="3">
    <source>
        <dbReference type="Proteomes" id="UP000663942"/>
    </source>
</evidence>
<reference evidence="2 3" key="1">
    <citation type="submission" date="2020-09" db="EMBL/GenBank/DDBJ databases">
        <title>Brevundimonas sp. LVF1 isolated from an oligotrophic pond in Goettingen, Germany.</title>
        <authorList>
            <person name="Friedrich I."/>
            <person name="Klassen A."/>
            <person name="Neubauer H."/>
            <person name="Schneider D."/>
            <person name="Hertel R."/>
            <person name="Daniel R."/>
        </authorList>
    </citation>
    <scope>NUCLEOTIDE SEQUENCE [LARGE SCALE GENOMIC DNA]</scope>
    <source>
        <strain evidence="2 3">LVF1</strain>
    </source>
</reference>
<feature type="compositionally biased region" description="Basic and acidic residues" evidence="1">
    <location>
        <begin position="272"/>
        <end position="281"/>
    </location>
</feature>
<feature type="region of interest" description="Disordered" evidence="1">
    <location>
        <begin position="1"/>
        <end position="86"/>
    </location>
</feature>
<feature type="compositionally biased region" description="Polar residues" evidence="1">
    <location>
        <begin position="1"/>
        <end position="13"/>
    </location>
</feature>
<gene>
    <name evidence="2" type="ORF">IFE19_01460</name>
</gene>
<dbReference type="RefSeq" id="WP_207825073.1">
    <property type="nucleotide sequence ID" value="NZ_CP062006.1"/>
</dbReference>
<protein>
    <recommendedName>
        <fullName evidence="4">Scaffolding protein</fullName>
    </recommendedName>
</protein>
<evidence type="ECO:0000313" key="2">
    <source>
        <dbReference type="EMBL" id="QTC88103.1"/>
    </source>
</evidence>
<evidence type="ECO:0000256" key="1">
    <source>
        <dbReference type="SAM" id="MobiDB-lite"/>
    </source>
</evidence>
<sequence>MTDTSTSQETGITEAQAAERLLSHYQSEDHGPQDETGADEPQPEEEDAEATEAEADDPEGEPDADPEETPEGEQDTSQTFKVKVDGEELDVPLDELLKGYSREQVFTRRMQALAEDKKSTDAERQTLAETRTQYSSRLEALNEVLKASEPRVDQSLRQSNPAEWSAQMLQHREWAEQARVVEAEQSRLSEETAHEEANARADYVKQEGELLLAALPEWKDAAVAKAEQTALVEYGRSIGLSQDEIDNIADHRVVVALRKAMLFDQLKAKAPDTRAKVDQVKTARPGPKTPPSRATETKAARDRLAAEGSTDAAARLILMKQSRRA</sequence>
<dbReference type="Proteomes" id="UP000663942">
    <property type="component" value="Chromosome"/>
</dbReference>
<organism evidence="2 3">
    <name type="scientific">Brevundimonas pondensis</name>
    <dbReference type="NCBI Taxonomy" id="2774189"/>
    <lineage>
        <taxon>Bacteria</taxon>
        <taxon>Pseudomonadati</taxon>
        <taxon>Pseudomonadota</taxon>
        <taxon>Alphaproteobacteria</taxon>
        <taxon>Caulobacterales</taxon>
        <taxon>Caulobacteraceae</taxon>
        <taxon>Brevundimonas</taxon>
    </lineage>
</organism>
<name>A0ABX7SM42_9CAUL</name>
<feature type="compositionally biased region" description="Acidic residues" evidence="1">
    <location>
        <begin position="36"/>
        <end position="74"/>
    </location>
</feature>
<dbReference type="EMBL" id="CP062006">
    <property type="protein sequence ID" value="QTC88103.1"/>
    <property type="molecule type" value="Genomic_DNA"/>
</dbReference>
<feature type="region of interest" description="Disordered" evidence="1">
    <location>
        <begin position="272"/>
        <end position="308"/>
    </location>
</feature>
<evidence type="ECO:0008006" key="4">
    <source>
        <dbReference type="Google" id="ProtNLM"/>
    </source>
</evidence>